<dbReference type="RefSeq" id="WP_158205766.1">
    <property type="nucleotide sequence ID" value="NZ_WSZK01000030.1"/>
</dbReference>
<evidence type="ECO:0000313" key="2">
    <source>
        <dbReference type="Proteomes" id="UP000451471"/>
    </source>
</evidence>
<evidence type="ECO:0000313" key="1">
    <source>
        <dbReference type="EMBL" id="MWG36110.1"/>
    </source>
</evidence>
<dbReference type="EMBL" id="WSZK01000030">
    <property type="protein sequence ID" value="MWG36110.1"/>
    <property type="molecule type" value="Genomic_DNA"/>
</dbReference>
<protein>
    <recommendedName>
        <fullName evidence="3">DUF1059 domain-containing protein</fullName>
    </recommendedName>
</protein>
<dbReference type="Proteomes" id="UP000451471">
    <property type="component" value="Unassembled WGS sequence"/>
</dbReference>
<comment type="caution">
    <text evidence="1">The sequence shown here is derived from an EMBL/GenBank/DDBJ whole genome shotgun (WGS) entry which is preliminary data.</text>
</comment>
<name>A0A6B0GN59_9EURY</name>
<sequence length="54" mass="5969">MEEPTNDWHLACIECEFRGAASSERLAERLADTHRAVTDHSLAIEPATEESTVA</sequence>
<proteinExistence type="predicted"/>
<reference evidence="1 2" key="1">
    <citation type="submission" date="2019-12" db="EMBL/GenBank/DDBJ databases">
        <title>Halocatena pleomorpha gen. nov. sp. nov., an extremely halophilic archaeon of family Halobacteriaceae isolated from saltpan soil.</title>
        <authorList>
            <person name="Pal Y."/>
            <person name="Verma A."/>
            <person name="Krishnamurthi S."/>
            <person name="Kumar P."/>
        </authorList>
    </citation>
    <scope>NUCLEOTIDE SEQUENCE [LARGE SCALE GENOMIC DNA]</scope>
    <source>
        <strain evidence="1 2">JCM 16495</strain>
    </source>
</reference>
<dbReference type="AlphaFoldDB" id="A0A6B0GN59"/>
<accession>A0A6B0GN59</accession>
<keyword evidence="2" id="KW-1185">Reference proteome</keyword>
<organism evidence="1 2">
    <name type="scientific">Halomarina oriensis</name>
    <dbReference type="NCBI Taxonomy" id="671145"/>
    <lineage>
        <taxon>Archaea</taxon>
        <taxon>Methanobacteriati</taxon>
        <taxon>Methanobacteriota</taxon>
        <taxon>Stenosarchaea group</taxon>
        <taxon>Halobacteria</taxon>
        <taxon>Halobacteriales</taxon>
        <taxon>Natronomonadaceae</taxon>
        <taxon>Halomarina</taxon>
    </lineage>
</organism>
<gene>
    <name evidence="1" type="ORF">GQS65_16725</name>
</gene>
<evidence type="ECO:0008006" key="3">
    <source>
        <dbReference type="Google" id="ProtNLM"/>
    </source>
</evidence>